<comment type="caution">
    <text evidence="3">The sequence shown here is derived from an EMBL/GenBank/DDBJ whole genome shotgun (WGS) entry which is preliminary data.</text>
</comment>
<gene>
    <name evidence="3" type="ORF">WH297_14695</name>
</gene>
<evidence type="ECO:0000259" key="2">
    <source>
        <dbReference type="Pfam" id="PF07992"/>
    </source>
</evidence>
<evidence type="ECO:0000256" key="1">
    <source>
        <dbReference type="ARBA" id="ARBA00023002"/>
    </source>
</evidence>
<evidence type="ECO:0000313" key="4">
    <source>
        <dbReference type="Proteomes" id="UP001375812"/>
    </source>
</evidence>
<evidence type="ECO:0000313" key="3">
    <source>
        <dbReference type="EMBL" id="MEJ5020972.1"/>
    </source>
</evidence>
<feature type="domain" description="FAD/NAD(P)-binding" evidence="2">
    <location>
        <begin position="3"/>
        <end position="329"/>
    </location>
</feature>
<dbReference type="InterPro" id="IPR023753">
    <property type="entry name" value="FAD/NAD-binding_dom"/>
</dbReference>
<dbReference type="PIRSF" id="PIRSF037495">
    <property type="entry name" value="Opine_OX_OoxA/HcnB"/>
    <property type="match status" value="1"/>
</dbReference>
<dbReference type="Gene3D" id="1.10.10.1100">
    <property type="entry name" value="BFD-like [2Fe-2S]-binding domain"/>
    <property type="match status" value="1"/>
</dbReference>
<dbReference type="InterPro" id="IPR041854">
    <property type="entry name" value="BFD-like_2Fe2S-bd_dom_sf"/>
</dbReference>
<dbReference type="PRINTS" id="PR00368">
    <property type="entry name" value="FADPNR"/>
</dbReference>
<dbReference type="InterPro" id="IPR036188">
    <property type="entry name" value="FAD/NAD-bd_sf"/>
</dbReference>
<proteinExistence type="predicted"/>
<keyword evidence="1" id="KW-0560">Oxidoreductase</keyword>
<name>A0ABU8PFZ5_9HYPH</name>
<dbReference type="Proteomes" id="UP001375812">
    <property type="component" value="Unassembled WGS sequence"/>
</dbReference>
<accession>A0ABU8PFZ5</accession>
<dbReference type="RefSeq" id="WP_105543463.1">
    <property type="nucleotide sequence ID" value="NZ_JBBGZH010000002.1"/>
</dbReference>
<dbReference type="InterPro" id="IPR051691">
    <property type="entry name" value="Metab_Enz_Cyan_OpOx_G3PDH"/>
</dbReference>
<sequence length="477" mass="51098">MVDLAIVGAGPAGMAAALEVAEAGFSVLVVDEQVSAGGQIFRRPPTEWGIRHGDYRPYPWARDLIERFENHPRIETLFRATAFGVLRDEREAGSRLRLAVHTKKGGRLVSARHLLIATGAHDMPVAFPGWTLPGVMTAGAVQSLLKSQKLLAKQRLVLAGSHPILLILAAQLLDARAEIIEIAFARGLPRFSEMAAALPAMPGHMALFMEAARALRKIVTHGVRLSHNTIVTKADGGETLTSVRLEKVNSDWTLKGEARTIETDVVALGYGFHPSTELARQAGCDLHWDSAAGGWLVRHDSAFRTSVEGIFVAGEPTGIAGAESAWAEGRVAGLAIAASMGVTASAARHGESTRMLTRARRFSRVVQTMFAPKRTALAALSYPKDTIVCRCELVRSGGFEAMLARNPFIQSASAAKLECRSGMGPCQGRYCEATVAARIALARGTSIEASGRFSAHLPVKPVPLQSYFDLGGGEIRD</sequence>
<dbReference type="EMBL" id="JBBGZH010000002">
    <property type="protein sequence ID" value="MEJ5020972.1"/>
    <property type="molecule type" value="Genomic_DNA"/>
</dbReference>
<dbReference type="PRINTS" id="PR00469">
    <property type="entry name" value="PNDRDTASEII"/>
</dbReference>
<dbReference type="PANTHER" id="PTHR42949">
    <property type="entry name" value="ANAEROBIC GLYCEROL-3-PHOSPHATE DEHYDROGENASE SUBUNIT B"/>
    <property type="match status" value="1"/>
</dbReference>
<dbReference type="Pfam" id="PF07992">
    <property type="entry name" value="Pyr_redox_2"/>
    <property type="match status" value="1"/>
</dbReference>
<dbReference type="Gene3D" id="3.50.50.60">
    <property type="entry name" value="FAD/NAD(P)-binding domain"/>
    <property type="match status" value="2"/>
</dbReference>
<dbReference type="SUPFAM" id="SSF51905">
    <property type="entry name" value="FAD/NAD(P)-binding domain"/>
    <property type="match status" value="1"/>
</dbReference>
<reference evidence="3 4" key="1">
    <citation type="submission" date="2023-12" db="EMBL/GenBank/DDBJ databases">
        <title>Gut-associated functions are favored during microbiome assembly across C. elegans life.</title>
        <authorList>
            <person name="Zimmermann J."/>
        </authorList>
    </citation>
    <scope>NUCLEOTIDE SEQUENCE [LARGE SCALE GENOMIC DNA]</scope>
    <source>
        <strain evidence="3 4">MYb71</strain>
    </source>
</reference>
<dbReference type="PANTHER" id="PTHR42949:SF3">
    <property type="entry name" value="ANAEROBIC GLYCEROL-3-PHOSPHATE DEHYDROGENASE SUBUNIT B"/>
    <property type="match status" value="1"/>
</dbReference>
<dbReference type="InterPro" id="IPR017224">
    <property type="entry name" value="Opine_Oxase_asu/HCN_bsu"/>
</dbReference>
<keyword evidence="4" id="KW-1185">Reference proteome</keyword>
<protein>
    <submittedName>
        <fullName evidence="3">FAD-dependent oxidoreductase</fullName>
    </submittedName>
</protein>
<organism evidence="3 4">
    <name type="scientific">Ochrobactrum vermis</name>
    <dbReference type="NCBI Taxonomy" id="1827297"/>
    <lineage>
        <taxon>Bacteria</taxon>
        <taxon>Pseudomonadati</taxon>
        <taxon>Pseudomonadota</taxon>
        <taxon>Alphaproteobacteria</taxon>
        <taxon>Hyphomicrobiales</taxon>
        <taxon>Brucellaceae</taxon>
        <taxon>Brucella/Ochrobactrum group</taxon>
        <taxon>Ochrobactrum</taxon>
    </lineage>
</organism>